<evidence type="ECO:0000256" key="4">
    <source>
        <dbReference type="ARBA" id="ARBA00023136"/>
    </source>
</evidence>
<evidence type="ECO:0000313" key="6">
    <source>
        <dbReference type="EMBL" id="VYU43466.1"/>
    </source>
</evidence>
<dbReference type="PANTHER" id="PTHR37955:SF1">
    <property type="entry name" value="DEP DOMAIN-CONTAINING PROTEIN"/>
    <property type="match status" value="1"/>
</dbReference>
<keyword evidence="2 5" id="KW-0812">Transmembrane</keyword>
<dbReference type="InterPro" id="IPR038665">
    <property type="entry name" value="Voltage-dep_anion_channel_sf"/>
</dbReference>
<comment type="subcellular location">
    <subcellularLocation>
        <location evidence="1">Membrane</location>
        <topology evidence="1">Multi-pass membrane protein</topology>
    </subcellularLocation>
</comment>
<evidence type="ECO:0000256" key="1">
    <source>
        <dbReference type="ARBA" id="ARBA00004141"/>
    </source>
</evidence>
<feature type="transmembrane region" description="Helical" evidence="5">
    <location>
        <begin position="154"/>
        <end position="175"/>
    </location>
</feature>
<feature type="transmembrane region" description="Helical" evidence="5">
    <location>
        <begin position="246"/>
        <end position="264"/>
    </location>
</feature>
<feature type="transmembrane region" description="Helical" evidence="5">
    <location>
        <begin position="213"/>
        <end position="234"/>
    </location>
</feature>
<protein>
    <submittedName>
        <fullName evidence="6">C4-dicarboxylate transporter/malic acid transport protein</fullName>
    </submittedName>
</protein>
<sequence length="306" mass="34870">MFKSMIQNVPAAICGLALGTFTFSHILFQIHLAWLGLLATTLGSICLVLFFIKLIRFPKALGLELKDSNTFAIMPALPMGFMTLASILKSQFHIDNLILTSFWIGAVLLHIILMIWFILYFIIKHRTYPNTSWFVMFVGIGVIGETASSFYAKIGIFAIDFSSVLFWILLAFILLERMWHYYPKDQLPMAVIISAPASLCLNAYLSYTESLSVSYILFYFVIAQFLFVFSVIFLPQIIEKRFKPAYAALTFPWAVTAASTYHLYTQLDLPGISQEMLGILAMIEIIFAGCVIVWVYFRYTKHIFNT</sequence>
<dbReference type="AlphaFoldDB" id="A0A6N3EP90"/>
<keyword evidence="3 5" id="KW-1133">Transmembrane helix</keyword>
<feature type="transmembrane region" description="Helical" evidence="5">
    <location>
        <begin position="187"/>
        <end position="207"/>
    </location>
</feature>
<dbReference type="InterPro" id="IPR052951">
    <property type="entry name" value="Tellurite_res_ion_channel"/>
</dbReference>
<dbReference type="CDD" id="cd09325">
    <property type="entry name" value="TDT_C4-dicarb_trans"/>
    <property type="match status" value="1"/>
</dbReference>
<name>A0A6N3EP90_STASI</name>
<feature type="transmembrane region" description="Helical" evidence="5">
    <location>
        <begin position="276"/>
        <end position="297"/>
    </location>
</feature>
<dbReference type="EMBL" id="CACRUO010000056">
    <property type="protein sequence ID" value="VYU43466.1"/>
    <property type="molecule type" value="Genomic_DNA"/>
</dbReference>
<feature type="transmembrane region" description="Helical" evidence="5">
    <location>
        <begin position="100"/>
        <end position="123"/>
    </location>
</feature>
<evidence type="ECO:0000256" key="2">
    <source>
        <dbReference type="ARBA" id="ARBA00022692"/>
    </source>
</evidence>
<dbReference type="InterPro" id="IPR004695">
    <property type="entry name" value="SLAC1/Mae1/Ssu1/TehA"/>
</dbReference>
<accession>A0A6N3EP90</accession>
<feature type="transmembrane region" description="Helical" evidence="5">
    <location>
        <begin position="34"/>
        <end position="57"/>
    </location>
</feature>
<reference evidence="6" key="1">
    <citation type="submission" date="2019-11" db="EMBL/GenBank/DDBJ databases">
        <authorList>
            <person name="Feng L."/>
        </authorList>
    </citation>
    <scope>NUCLEOTIDE SEQUENCE</scope>
    <source>
        <strain evidence="6">SsimulansLFYP27</strain>
    </source>
</reference>
<feature type="transmembrane region" description="Helical" evidence="5">
    <location>
        <begin position="130"/>
        <end position="148"/>
    </location>
</feature>
<dbReference type="GO" id="GO:0046583">
    <property type="term" value="F:monoatomic cation efflux transmembrane transporter activity"/>
    <property type="evidence" value="ECO:0007669"/>
    <property type="project" value="TreeGrafter"/>
</dbReference>
<dbReference type="Pfam" id="PF03595">
    <property type="entry name" value="SLAC1"/>
    <property type="match status" value="1"/>
</dbReference>
<feature type="transmembrane region" description="Helical" evidence="5">
    <location>
        <begin position="69"/>
        <end position="88"/>
    </location>
</feature>
<evidence type="ECO:0000256" key="3">
    <source>
        <dbReference type="ARBA" id="ARBA00022989"/>
    </source>
</evidence>
<keyword evidence="4 5" id="KW-0472">Membrane</keyword>
<dbReference type="Gene3D" id="1.50.10.150">
    <property type="entry name" value="Voltage-dependent anion channel"/>
    <property type="match status" value="1"/>
</dbReference>
<dbReference type="GO" id="GO:0005886">
    <property type="term" value="C:plasma membrane"/>
    <property type="evidence" value="ECO:0007669"/>
    <property type="project" value="TreeGrafter"/>
</dbReference>
<proteinExistence type="predicted"/>
<dbReference type="PANTHER" id="PTHR37955">
    <property type="entry name" value="TELLURITE RESISTANCE PROTEIN TEHA"/>
    <property type="match status" value="1"/>
</dbReference>
<gene>
    <name evidence="6" type="ORF">SSLFYP27_00228</name>
</gene>
<evidence type="ECO:0000256" key="5">
    <source>
        <dbReference type="SAM" id="Phobius"/>
    </source>
</evidence>
<dbReference type="RefSeq" id="WP_002480139.1">
    <property type="nucleotide sequence ID" value="NZ_CACRUO010000056.1"/>
</dbReference>
<organism evidence="6">
    <name type="scientific">Staphylococcus simulans</name>
    <dbReference type="NCBI Taxonomy" id="1286"/>
    <lineage>
        <taxon>Bacteria</taxon>
        <taxon>Bacillati</taxon>
        <taxon>Bacillota</taxon>
        <taxon>Bacilli</taxon>
        <taxon>Bacillales</taxon>
        <taxon>Staphylococcaceae</taxon>
        <taxon>Staphylococcus</taxon>
    </lineage>
</organism>